<evidence type="ECO:0000313" key="2">
    <source>
        <dbReference type="Proteomes" id="UP000192342"/>
    </source>
</evidence>
<proteinExistence type="predicted"/>
<keyword evidence="2" id="KW-1185">Reference proteome</keyword>
<evidence type="ECO:0000313" key="1">
    <source>
        <dbReference type="EMBL" id="ORE85857.1"/>
    </source>
</evidence>
<dbReference type="InterPro" id="IPR032811">
    <property type="entry name" value="Put_conjugal_transfer"/>
</dbReference>
<sequence>MAPAGNGNPALLARSLGDRRWALHGFKLPAIALELGPVDDFVDKLDALEARVDDAETDGQITAAEFQAIEAEFQPLLAEIGAKAEVGIDVSMPLPTLPVVFKAFDGVMAVHVDLAVSALANVIDGDLELDVADEEILTNSAVYVRSGQFVQVAVDYARDLMPFALGQFDGAVSAGARLKLIQGELSRQIAALDSDDDEDTAFDRAGDNYDLNKDSAFAVGLDVGAGFVAENLALGATLRNLIPAKFDFANIGSNCANRAQETERQDCFAAAEFIARGDAPARDDFTLDPQLFVEASYALADSGVTVFGGLELNKVENIAGNDYQWLSVGVSYVGPWWLPAARAGWRSNLAGSKLDVISVGFNLFNVLSIEAFQSLDSARYDGDKYPRSAGVTIGFGGRF</sequence>
<accession>A0A1Y1SB31</accession>
<comment type="caution">
    <text evidence="1">The sequence shown here is derived from an EMBL/GenBank/DDBJ whole genome shotgun (WGS) entry which is preliminary data.</text>
</comment>
<name>A0A1Y1SB31_9GAMM</name>
<dbReference type="STRING" id="1317117.ATO7_11208"/>
<protein>
    <submittedName>
        <fullName evidence="1">Uncharacterized protein</fullName>
    </submittedName>
</protein>
<organism evidence="1 2">
    <name type="scientific">Oceanococcus atlanticus</name>
    <dbReference type="NCBI Taxonomy" id="1317117"/>
    <lineage>
        <taxon>Bacteria</taxon>
        <taxon>Pseudomonadati</taxon>
        <taxon>Pseudomonadota</taxon>
        <taxon>Gammaproteobacteria</taxon>
        <taxon>Chromatiales</taxon>
        <taxon>Oceanococcaceae</taxon>
        <taxon>Oceanococcus</taxon>
    </lineage>
</organism>
<dbReference type="EMBL" id="AQQV01000003">
    <property type="protein sequence ID" value="ORE85857.1"/>
    <property type="molecule type" value="Genomic_DNA"/>
</dbReference>
<dbReference type="Pfam" id="PF13729">
    <property type="entry name" value="TraF_2"/>
    <property type="match status" value="1"/>
</dbReference>
<dbReference type="AlphaFoldDB" id="A0A1Y1SB31"/>
<dbReference type="Proteomes" id="UP000192342">
    <property type="component" value="Unassembled WGS sequence"/>
</dbReference>
<reference evidence="1 2" key="1">
    <citation type="submission" date="2013-04" db="EMBL/GenBank/DDBJ databases">
        <title>Oceanococcus atlanticus 22II-S10r2 Genome Sequencing.</title>
        <authorList>
            <person name="Lai Q."/>
            <person name="Li G."/>
            <person name="Shao Z."/>
        </authorList>
    </citation>
    <scope>NUCLEOTIDE SEQUENCE [LARGE SCALE GENOMIC DNA]</scope>
    <source>
        <strain evidence="1 2">22II-S10r2</strain>
    </source>
</reference>
<gene>
    <name evidence="1" type="ORF">ATO7_11208</name>
</gene>